<organism evidence="3 4">
    <name type="scientific">Clostridium carboxidivorans P7</name>
    <dbReference type="NCBI Taxonomy" id="536227"/>
    <lineage>
        <taxon>Bacteria</taxon>
        <taxon>Bacillati</taxon>
        <taxon>Bacillota</taxon>
        <taxon>Clostridia</taxon>
        <taxon>Eubacteriales</taxon>
        <taxon>Clostridiaceae</taxon>
        <taxon>Clostridium</taxon>
    </lineage>
</organism>
<evidence type="ECO:0000313" key="3">
    <source>
        <dbReference type="EMBL" id="EET87411.1"/>
    </source>
</evidence>
<dbReference type="KEGG" id="cck:Ccar_13370"/>
<feature type="chain" id="PRO_5039547954" evidence="1">
    <location>
        <begin position="25"/>
        <end position="630"/>
    </location>
</feature>
<dbReference type="RefSeq" id="WP_007060983.1">
    <property type="nucleotide sequence ID" value="NZ_ACVI01000030.1"/>
</dbReference>
<dbReference type="eggNOG" id="COG4886">
    <property type="taxonomic scope" value="Bacteria"/>
</dbReference>
<name>C6PTI1_9CLOT</name>
<dbReference type="OrthoDB" id="2888245at2"/>
<dbReference type="Proteomes" id="UP000004198">
    <property type="component" value="Unassembled WGS sequence"/>
</dbReference>
<sequence length="630" mass="71067">MKNKILKTLSMLFMAGLISSTVNMSVSAKASAIDIVDKDGKVYEYQYQALKYSASVAALDSTSMDAKLYNDFLSRKASVKAYYDDVNKDYVSLDIITTAVLDGTIKDEGTFQKFMEDKTTRPIKLSVSKITSNNGQILIDGQITGTTPSVDMNSIKCSNPLDYMSTVVTFRLSNVSDPQDYTVTVKGKIAIYNATTGLFGVTLDGKIIVSDLASTDFVVSKISGANTTISNIKDIISTVKQGDSYTLPSTVQATMSDGSIQSVNITWNKTADTNQVGTFTFNGTVNGYSNKVTLTLVVNKTNDDIFKYTVNLDSKMNDKLQQNVSIKLADNIDSTQYDIYLQGYFEGRKLTYNKNLNTFNYVIDYGYPNDTLYTENDIRKIIRIQKKDGTIVWNPSNDTYVGIKYIHDDMQFIYTTINQEDNYTPPSPIKVTLNDDTIKDIDVIWDKIDTSKSGKYVYYGSLNGFKDYSWNKLKLVLTIEPKTNVDESKIKIQHDDVENITWYMPETYVLGNIYIYIGENSSKEIWLRQVFKYHGDDYIYIKQYVINIDGQIYKITPNTSDIKYNYYSGGLNVAVYDTNINLDLIQKIASSTKTIIRLQGDNDSKDFIISQAEKDNITNILNKYNQMLGK</sequence>
<protein>
    <submittedName>
        <fullName evidence="3">Ig domain protein</fullName>
    </submittedName>
</protein>
<dbReference type="PATRIC" id="fig|536227.13.peg.2801"/>
<evidence type="ECO:0000256" key="1">
    <source>
        <dbReference type="SAM" id="SignalP"/>
    </source>
</evidence>
<feature type="signal peptide" evidence="1">
    <location>
        <begin position="1"/>
        <end position="24"/>
    </location>
</feature>
<evidence type="ECO:0000313" key="4">
    <source>
        <dbReference type="Proteomes" id="UP000004198"/>
    </source>
</evidence>
<dbReference type="AlphaFoldDB" id="C6PTI1"/>
<keyword evidence="1" id="KW-0732">Signal</keyword>
<keyword evidence="4" id="KW-1185">Reference proteome</keyword>
<comment type="caution">
    <text evidence="3">The sequence shown here is derived from an EMBL/GenBank/DDBJ whole genome shotgun (WGS) entry which is preliminary data.</text>
</comment>
<feature type="domain" description="Bacterial Ig-like" evidence="2">
    <location>
        <begin position="413"/>
        <end position="464"/>
    </location>
</feature>
<dbReference type="InterPro" id="IPR011081">
    <property type="entry name" value="Big_4"/>
</dbReference>
<accession>C6PTI1</accession>
<feature type="domain" description="Bacterial Ig-like" evidence="2">
    <location>
        <begin position="232"/>
        <end position="288"/>
    </location>
</feature>
<proteinExistence type="predicted"/>
<dbReference type="STRING" id="536227.Ccar_13370"/>
<dbReference type="EMBL" id="ACVI01000030">
    <property type="protein sequence ID" value="EET87411.1"/>
    <property type="molecule type" value="Genomic_DNA"/>
</dbReference>
<dbReference type="Pfam" id="PF07532">
    <property type="entry name" value="Big_4"/>
    <property type="match status" value="2"/>
</dbReference>
<gene>
    <name evidence="3" type="ORF">CcarbDRAFT_2098</name>
</gene>
<reference evidence="3 4" key="1">
    <citation type="submission" date="2009-06" db="EMBL/GenBank/DDBJ databases">
        <title>The draft genome of Clostridium carboxidivorans P7.</title>
        <authorList>
            <consortium name="US DOE Joint Genome Institute (JGI-PGF)"/>
            <person name="Lucas S."/>
            <person name="Copeland A."/>
            <person name="Lapidus A."/>
            <person name="Glavina del Rio T."/>
            <person name="Tice H."/>
            <person name="Bruce D."/>
            <person name="Goodwin L."/>
            <person name="Pitluck S."/>
            <person name="Larimer F."/>
            <person name="Land M.L."/>
            <person name="Hauser L."/>
            <person name="Hemme C.L."/>
        </authorList>
    </citation>
    <scope>NUCLEOTIDE SEQUENCE [LARGE SCALE GENOMIC DNA]</scope>
    <source>
        <strain evidence="3 4">P7</strain>
    </source>
</reference>
<evidence type="ECO:0000259" key="2">
    <source>
        <dbReference type="Pfam" id="PF07532"/>
    </source>
</evidence>